<gene>
    <name evidence="2" type="ORF">ACFPCY_37015</name>
</gene>
<dbReference type="RefSeq" id="WP_378263382.1">
    <property type="nucleotide sequence ID" value="NZ_JBHSIT010000014.1"/>
</dbReference>
<feature type="compositionally biased region" description="Basic and acidic residues" evidence="1">
    <location>
        <begin position="285"/>
        <end position="299"/>
    </location>
</feature>
<organism evidence="2 3">
    <name type="scientific">Actinomadura gamaensis</name>
    <dbReference type="NCBI Taxonomy" id="1763541"/>
    <lineage>
        <taxon>Bacteria</taxon>
        <taxon>Bacillati</taxon>
        <taxon>Actinomycetota</taxon>
        <taxon>Actinomycetes</taxon>
        <taxon>Streptosporangiales</taxon>
        <taxon>Thermomonosporaceae</taxon>
        <taxon>Actinomadura</taxon>
    </lineage>
</organism>
<name>A0ABV9U8R2_9ACTN</name>
<proteinExistence type="predicted"/>
<evidence type="ECO:0000256" key="1">
    <source>
        <dbReference type="SAM" id="MobiDB-lite"/>
    </source>
</evidence>
<reference evidence="3" key="1">
    <citation type="journal article" date="2019" name="Int. J. Syst. Evol. Microbiol.">
        <title>The Global Catalogue of Microorganisms (GCM) 10K type strain sequencing project: providing services to taxonomists for standard genome sequencing and annotation.</title>
        <authorList>
            <consortium name="The Broad Institute Genomics Platform"/>
            <consortium name="The Broad Institute Genome Sequencing Center for Infectious Disease"/>
            <person name="Wu L."/>
            <person name="Ma J."/>
        </authorList>
    </citation>
    <scope>NUCLEOTIDE SEQUENCE [LARGE SCALE GENOMIC DNA]</scope>
    <source>
        <strain evidence="3">KLKA75</strain>
    </source>
</reference>
<accession>A0ABV9U8R2</accession>
<sequence>MDAPSQPTPALTGTPRQLLPLTVWMCPDPDDEQPTASSRFDPCVRHRPNAGRELARHLIATCTHDGDLVAETHPTNDSVLAAAAELGRRAVACAPHFALAQYVASTLRSRSLGGAARGVALRPCRPDQMTRALADHLGTTALVITAPPPDDGDTALRPSRQGRAACPGCSASVTAVRQPPLGEVLLASWRMLRPGGHLAVVTTARHEGGRFIDPAPQIIRQARALGFRYSQHVIAVRVPSSEDGVLVQSSPGDLAQIRDQRATALPPAARVHADVCLFTKPHPTPNDDGRNDREPKGKV</sequence>
<protein>
    <submittedName>
        <fullName evidence="2">Uncharacterized protein</fullName>
    </submittedName>
</protein>
<comment type="caution">
    <text evidence="2">The sequence shown here is derived from an EMBL/GenBank/DDBJ whole genome shotgun (WGS) entry which is preliminary data.</text>
</comment>
<keyword evidence="3" id="KW-1185">Reference proteome</keyword>
<dbReference type="Proteomes" id="UP001595872">
    <property type="component" value="Unassembled WGS sequence"/>
</dbReference>
<dbReference type="EMBL" id="JBHSIT010000014">
    <property type="protein sequence ID" value="MFC4912950.1"/>
    <property type="molecule type" value="Genomic_DNA"/>
</dbReference>
<feature type="region of interest" description="Disordered" evidence="1">
    <location>
        <begin position="278"/>
        <end position="299"/>
    </location>
</feature>
<evidence type="ECO:0000313" key="3">
    <source>
        <dbReference type="Proteomes" id="UP001595872"/>
    </source>
</evidence>
<evidence type="ECO:0000313" key="2">
    <source>
        <dbReference type="EMBL" id="MFC4912950.1"/>
    </source>
</evidence>